<protein>
    <submittedName>
        <fullName evidence="2">Extensin family protein</fullName>
    </submittedName>
</protein>
<keyword evidence="3" id="KW-1185">Reference proteome</keyword>
<evidence type="ECO:0000259" key="1">
    <source>
        <dbReference type="Pfam" id="PF06904"/>
    </source>
</evidence>
<dbReference type="InterPro" id="IPR009683">
    <property type="entry name" value="Extensin-like_C"/>
</dbReference>
<gene>
    <name evidence="2" type="ORF">KFK14_17280</name>
</gene>
<evidence type="ECO:0000313" key="3">
    <source>
        <dbReference type="Proteomes" id="UP000681425"/>
    </source>
</evidence>
<organism evidence="2 3">
    <name type="scientific">Sphingobium phenoxybenzoativorans</name>
    <dbReference type="NCBI Taxonomy" id="1592790"/>
    <lineage>
        <taxon>Bacteria</taxon>
        <taxon>Pseudomonadati</taxon>
        <taxon>Pseudomonadota</taxon>
        <taxon>Alphaproteobacteria</taxon>
        <taxon>Sphingomonadales</taxon>
        <taxon>Sphingomonadaceae</taxon>
        <taxon>Sphingobium</taxon>
    </lineage>
</organism>
<dbReference type="EMBL" id="CP073910">
    <property type="protein sequence ID" value="QUT04772.1"/>
    <property type="molecule type" value="Genomic_DNA"/>
</dbReference>
<dbReference type="Proteomes" id="UP000681425">
    <property type="component" value="Chromosome"/>
</dbReference>
<feature type="domain" description="Extensin-like C-terminal" evidence="1">
    <location>
        <begin position="55"/>
        <end position="226"/>
    </location>
</feature>
<dbReference type="KEGG" id="spph:KFK14_17280"/>
<dbReference type="RefSeq" id="WP_070153086.1">
    <property type="nucleotide sequence ID" value="NZ_CP073910.1"/>
</dbReference>
<proteinExistence type="predicted"/>
<reference evidence="2" key="1">
    <citation type="submission" date="2021-04" db="EMBL/GenBank/DDBJ databases">
        <title>Isolation of p-tert-butylphenol degrading bacteria Sphingobium phenoxybenzoativorans Tas13 from active sludge.</title>
        <authorList>
            <person name="Li Y."/>
        </authorList>
    </citation>
    <scope>NUCLEOTIDE SEQUENCE</scope>
    <source>
        <strain evidence="2">Tas13</strain>
    </source>
</reference>
<evidence type="ECO:0000313" key="2">
    <source>
        <dbReference type="EMBL" id="QUT04772.1"/>
    </source>
</evidence>
<accession>A0A975K5B4</accession>
<dbReference type="AlphaFoldDB" id="A0A975K5B4"/>
<dbReference type="PROSITE" id="PS51257">
    <property type="entry name" value="PROKAR_LIPOPROTEIN"/>
    <property type="match status" value="1"/>
</dbReference>
<dbReference type="OrthoDB" id="9809788at2"/>
<dbReference type="Pfam" id="PF06904">
    <property type="entry name" value="Extensin-like_C"/>
    <property type="match status" value="1"/>
</dbReference>
<name>A0A975K5B4_9SPHN</name>
<sequence>MRASRVIQIVSAKRRSIAALAILSLLAGCSVGPKSGRRPGTTPHVSAAQAEETRQCMGRLASTGIMFERLPDKSYGGGCSAIGAVKLTDIGVPTSNLGAMTCGLAANFSAWARYGVTPAARLILGSELVKVETFGTYNCRPIAGSSKLSEHASSNAVDVAAFTLADGRRIDIRAGWNSNDERVREFLRVVRTSACKRFRTVLSPDYNAAHHDHLHFDMGGKGGYCR</sequence>